<protein>
    <submittedName>
        <fullName evidence="3">Phosphotransferase</fullName>
    </submittedName>
</protein>
<gene>
    <name evidence="3" type="ORF">HUT05_26275</name>
</gene>
<evidence type="ECO:0000259" key="2">
    <source>
        <dbReference type="Pfam" id="PF01636"/>
    </source>
</evidence>
<sequence length="372" mass="42356">MSAERVSPTRERAVQMSGGDASAVEGPLEGYHHETYVIPLPDAASEDEDDEDADPVRAKCRSPRGELLWFDRRCFVSEEQLLQALQGRITGVPDLIEVGEIRLQRFIEGRTLGSRYAAGRMVPEPVLDQILTLFRQLIHVSPGSLNAERRCRPEDRAEDKDCAGFLEVLVRFAEERVYRDNLDSFEGLFRALGVGGDSFGALRKHVVVPGLAERPFCLLHADLHRENFVLDRTSRLWTIDWELAMFGDPLYDLATHLYLMRYPAEQERRLTERWCATAEAIRPGSTKGWQDDLPRLLDFKRAQSVFTDVIRATQILDNGGAFSWRRWPIEARRVQRVLARAAVPLGFDKVPSVRTVAASLLDWHRFRGTRTS</sequence>
<evidence type="ECO:0000256" key="1">
    <source>
        <dbReference type="SAM" id="MobiDB-lite"/>
    </source>
</evidence>
<dbReference type="PANTHER" id="PTHR40086">
    <property type="entry name" value="PHOSPHOTRANSFERASE YTMP-RELATED"/>
    <property type="match status" value="1"/>
</dbReference>
<keyword evidence="4" id="KW-1185">Reference proteome</keyword>
<dbReference type="Proteomes" id="UP000509418">
    <property type="component" value="Chromosome"/>
</dbReference>
<evidence type="ECO:0000313" key="4">
    <source>
        <dbReference type="Proteomes" id="UP000509418"/>
    </source>
</evidence>
<dbReference type="Gene3D" id="3.90.1200.10">
    <property type="match status" value="1"/>
</dbReference>
<dbReference type="InterPro" id="IPR002575">
    <property type="entry name" value="Aminoglycoside_PTrfase"/>
</dbReference>
<dbReference type="PANTHER" id="PTHR40086:SF1">
    <property type="entry name" value="CELL CYCLE REGULATOR CCRZ"/>
    <property type="match status" value="1"/>
</dbReference>
<proteinExistence type="predicted"/>
<dbReference type="InterPro" id="IPR011009">
    <property type="entry name" value="Kinase-like_dom_sf"/>
</dbReference>
<dbReference type="GO" id="GO:0016740">
    <property type="term" value="F:transferase activity"/>
    <property type="evidence" value="ECO:0007669"/>
    <property type="project" value="UniProtKB-KW"/>
</dbReference>
<dbReference type="AlphaFoldDB" id="A0A7H8TAN1"/>
<keyword evidence="3" id="KW-0808">Transferase</keyword>
<reference evidence="3 4" key="1">
    <citation type="submission" date="2020-06" db="EMBL/GenBank/DDBJ databases">
        <title>Genome mining for natural products.</title>
        <authorList>
            <person name="Zhang B."/>
            <person name="Shi J."/>
            <person name="Ge H."/>
        </authorList>
    </citation>
    <scope>NUCLEOTIDE SEQUENCE [LARGE SCALE GENOMIC DNA]</scope>
    <source>
        <strain evidence="3 4">NA02069</strain>
    </source>
</reference>
<organism evidence="3 4">
    <name type="scientific">Streptomyces chartreusis</name>
    <dbReference type="NCBI Taxonomy" id="1969"/>
    <lineage>
        <taxon>Bacteria</taxon>
        <taxon>Bacillati</taxon>
        <taxon>Actinomycetota</taxon>
        <taxon>Actinomycetes</taxon>
        <taxon>Kitasatosporales</taxon>
        <taxon>Streptomycetaceae</taxon>
        <taxon>Streptomyces</taxon>
    </lineage>
</organism>
<accession>A0A7H8TAN1</accession>
<dbReference type="InterPro" id="IPR052077">
    <property type="entry name" value="CcrZ_PhaseVar_Mediator"/>
</dbReference>
<dbReference type="Pfam" id="PF01636">
    <property type="entry name" value="APH"/>
    <property type="match status" value="1"/>
</dbReference>
<dbReference type="SUPFAM" id="SSF56112">
    <property type="entry name" value="Protein kinase-like (PK-like)"/>
    <property type="match status" value="1"/>
</dbReference>
<evidence type="ECO:0000313" key="3">
    <source>
        <dbReference type="EMBL" id="QKZ20539.1"/>
    </source>
</evidence>
<feature type="domain" description="Aminoglycoside phosphotransferase" evidence="2">
    <location>
        <begin position="198"/>
        <end position="279"/>
    </location>
</feature>
<feature type="region of interest" description="Disordered" evidence="1">
    <location>
        <begin position="1"/>
        <end position="26"/>
    </location>
</feature>
<name>A0A7H8TAN1_STRCX</name>
<dbReference type="EMBL" id="CP056041">
    <property type="protein sequence ID" value="QKZ20539.1"/>
    <property type="molecule type" value="Genomic_DNA"/>
</dbReference>